<evidence type="ECO:0000256" key="1">
    <source>
        <dbReference type="SAM" id="Phobius"/>
    </source>
</evidence>
<dbReference type="AlphaFoldDB" id="A0A2C9CQC7"/>
<keyword evidence="1" id="KW-0812">Transmembrane</keyword>
<protein>
    <recommendedName>
        <fullName evidence="4">DUF3592 domain-containing protein</fullName>
    </recommendedName>
</protein>
<keyword evidence="1" id="KW-0472">Membrane</keyword>
<evidence type="ECO:0000313" key="3">
    <source>
        <dbReference type="Proteomes" id="UP000220034"/>
    </source>
</evidence>
<dbReference type="Proteomes" id="UP000220034">
    <property type="component" value="Unassembled WGS sequence"/>
</dbReference>
<feature type="transmembrane region" description="Helical" evidence="1">
    <location>
        <begin position="27"/>
        <end position="46"/>
    </location>
</feature>
<proteinExistence type="predicted"/>
<reference evidence="3" key="1">
    <citation type="submission" date="2017-09" db="EMBL/GenBank/DDBJ databases">
        <authorList>
            <person name="Varghese N."/>
            <person name="Submissions S."/>
        </authorList>
    </citation>
    <scope>NUCLEOTIDE SEQUENCE [LARGE SCALE GENOMIC DNA]</scope>
    <source>
        <strain evidence="3">C7</strain>
    </source>
</reference>
<keyword evidence="1" id="KW-1133">Transmembrane helix</keyword>
<evidence type="ECO:0008006" key="4">
    <source>
        <dbReference type="Google" id="ProtNLM"/>
    </source>
</evidence>
<keyword evidence="3" id="KW-1185">Reference proteome</keyword>
<gene>
    <name evidence="2" type="ORF">SAMN06273572_102211</name>
</gene>
<sequence length="176" mass="20303">MTNVFFAELLRTMDYYDRYEKTVRLPWHWIIPALVMLVAVITLYTAQQKLATTAQPLLEHRAHILRVGSYRTQHTRITRGSFVSRTDTDIEAEMELEWTIDGLSYSNVFPVSPSVVTYLRTLDTYTIHYNADHPAQAFTRIEHVRRAALLRALTALGIAAVSVGIWVIMWSPKPRQ</sequence>
<name>A0A2C9CQC7_9RHOB</name>
<dbReference type="EMBL" id="OCTN01000002">
    <property type="protein sequence ID" value="SOH93534.1"/>
    <property type="molecule type" value="Genomic_DNA"/>
</dbReference>
<feature type="transmembrane region" description="Helical" evidence="1">
    <location>
        <begin position="148"/>
        <end position="169"/>
    </location>
</feature>
<evidence type="ECO:0000313" key="2">
    <source>
        <dbReference type="EMBL" id="SOH93534.1"/>
    </source>
</evidence>
<dbReference type="RefSeq" id="WP_097929112.1">
    <property type="nucleotide sequence ID" value="NZ_OCTN01000002.1"/>
</dbReference>
<organism evidence="2 3">
    <name type="scientific">Pontivivens marinum</name>
    <dbReference type="NCBI Taxonomy" id="1690039"/>
    <lineage>
        <taxon>Bacteria</taxon>
        <taxon>Pseudomonadati</taxon>
        <taxon>Pseudomonadota</taxon>
        <taxon>Alphaproteobacteria</taxon>
        <taxon>Rhodobacterales</taxon>
        <taxon>Paracoccaceae</taxon>
        <taxon>Pontivivens</taxon>
    </lineage>
</organism>
<accession>A0A2C9CQC7</accession>